<dbReference type="InterPro" id="IPR026838">
    <property type="entry name" value="YheC/D"/>
</dbReference>
<dbReference type="RefSeq" id="WP_307206928.1">
    <property type="nucleotide sequence ID" value="NZ_JAUSSU010000010.1"/>
</dbReference>
<dbReference type="Gene3D" id="3.30.470.20">
    <property type="entry name" value="ATP-grasp fold, B domain"/>
    <property type="match status" value="1"/>
</dbReference>
<evidence type="ECO:0000313" key="2">
    <source>
        <dbReference type="Proteomes" id="UP001229346"/>
    </source>
</evidence>
<organism evidence="1 2">
    <name type="scientific">Paenibacillus harenae</name>
    <dbReference type="NCBI Taxonomy" id="306543"/>
    <lineage>
        <taxon>Bacteria</taxon>
        <taxon>Bacillati</taxon>
        <taxon>Bacillota</taxon>
        <taxon>Bacilli</taxon>
        <taxon>Bacillales</taxon>
        <taxon>Paenibacillaceae</taxon>
        <taxon>Paenibacillus</taxon>
    </lineage>
</organism>
<dbReference type="Pfam" id="PF14398">
    <property type="entry name" value="ATPgrasp_YheCD"/>
    <property type="match status" value="1"/>
</dbReference>
<dbReference type="EMBL" id="JAUSSU010000010">
    <property type="protein sequence ID" value="MDQ0115361.1"/>
    <property type="molecule type" value="Genomic_DNA"/>
</dbReference>
<name>A0ABT9U8N3_PAEHA</name>
<sequence>MGVRRARHVTNKWAKTLALLSHPNLAPHIPLTKPFGASQLRSMLNTYWMVVVKPVNGSGGVGVMKVSRTQSGYAFTYLARTRYYANFGSLLAAINKQRKGKPYLVQRGIFLAEVNGRPIDYRVKYVKKANKWKIKAFVGKIARQGLFVTNIRQGGTLISAAKGIAASFSDNLVEVKKSKMRELTIIATEILENRFPGVSRLGYDYGIDKQGKIWIFEVNTRPQ</sequence>
<keyword evidence="2" id="KW-1185">Reference proteome</keyword>
<gene>
    <name evidence="1" type="ORF">J2T15_004819</name>
</gene>
<dbReference type="SUPFAM" id="SSF56059">
    <property type="entry name" value="Glutathione synthetase ATP-binding domain-like"/>
    <property type="match status" value="1"/>
</dbReference>
<comment type="caution">
    <text evidence="1">The sequence shown here is derived from an EMBL/GenBank/DDBJ whole genome shotgun (WGS) entry which is preliminary data.</text>
</comment>
<evidence type="ECO:0008006" key="3">
    <source>
        <dbReference type="Google" id="ProtNLM"/>
    </source>
</evidence>
<proteinExistence type="predicted"/>
<reference evidence="1 2" key="1">
    <citation type="submission" date="2023-07" db="EMBL/GenBank/DDBJ databases">
        <title>Sorghum-associated microbial communities from plants grown in Nebraska, USA.</title>
        <authorList>
            <person name="Schachtman D."/>
        </authorList>
    </citation>
    <scope>NUCLEOTIDE SEQUENCE [LARGE SCALE GENOMIC DNA]</scope>
    <source>
        <strain evidence="1 2">CC482</strain>
    </source>
</reference>
<protein>
    <recommendedName>
        <fullName evidence="3">YheC/YheD family protein</fullName>
    </recommendedName>
</protein>
<accession>A0ABT9U8N3</accession>
<dbReference type="Proteomes" id="UP001229346">
    <property type="component" value="Unassembled WGS sequence"/>
</dbReference>
<evidence type="ECO:0000313" key="1">
    <source>
        <dbReference type="EMBL" id="MDQ0115361.1"/>
    </source>
</evidence>